<dbReference type="GO" id="GO:0005743">
    <property type="term" value="C:mitochondrial inner membrane"/>
    <property type="evidence" value="ECO:0007669"/>
    <property type="project" value="InterPro"/>
</dbReference>
<dbReference type="EMBL" id="KB446546">
    <property type="protein sequence ID" value="EME38771.1"/>
    <property type="molecule type" value="Genomic_DNA"/>
</dbReference>
<dbReference type="Gene3D" id="3.10.450.240">
    <property type="match status" value="1"/>
</dbReference>
<dbReference type="GO" id="GO:0032979">
    <property type="term" value="P:protein insertion into mitochondrial inner membrane from matrix"/>
    <property type="evidence" value="ECO:0007669"/>
    <property type="project" value="InterPro"/>
</dbReference>
<evidence type="ECO:0000313" key="5">
    <source>
        <dbReference type="Proteomes" id="UP000016933"/>
    </source>
</evidence>
<reference evidence="4 5" key="2">
    <citation type="journal article" date="2012" name="PLoS Pathog.">
        <title>Diverse lifestyles and strategies of plant pathogenesis encoded in the genomes of eighteen Dothideomycetes fungi.</title>
        <authorList>
            <person name="Ohm R.A."/>
            <person name="Feau N."/>
            <person name="Henrissat B."/>
            <person name="Schoch C.L."/>
            <person name="Horwitz B.A."/>
            <person name="Barry K.W."/>
            <person name="Condon B.J."/>
            <person name="Copeland A.C."/>
            <person name="Dhillon B."/>
            <person name="Glaser F."/>
            <person name="Hesse C.N."/>
            <person name="Kosti I."/>
            <person name="LaButti K."/>
            <person name="Lindquist E.A."/>
            <person name="Lucas S."/>
            <person name="Salamov A.A."/>
            <person name="Bradshaw R.E."/>
            <person name="Ciuffetti L."/>
            <person name="Hamelin R.C."/>
            <person name="Kema G.H.J."/>
            <person name="Lawrence C."/>
            <person name="Scott J.A."/>
            <person name="Spatafora J.W."/>
            <person name="Turgeon B.G."/>
            <person name="de Wit P.J.G.M."/>
            <person name="Zhong S."/>
            <person name="Goodwin S.B."/>
            <person name="Grigoriev I.V."/>
        </authorList>
    </citation>
    <scope>NUCLEOTIDE SEQUENCE [LARGE SCALE GENOMIC DNA]</scope>
    <source>
        <strain evidence="5">NZE10 / CBS 128990</strain>
    </source>
</reference>
<comment type="subcellular location">
    <subcellularLocation>
        <location evidence="1">Mitochondrion</location>
    </subcellularLocation>
</comment>
<evidence type="ECO:0008006" key="6">
    <source>
        <dbReference type="Google" id="ProtNLM"/>
    </source>
</evidence>
<gene>
    <name evidence="4" type="ORF">DOTSEDRAFT_160418</name>
</gene>
<name>M2YIN4_DOTSN</name>
<dbReference type="OMA" id="QYCKREN"/>
<dbReference type="PANTHER" id="PTHR28554">
    <property type="entry name" value="39S RIBOSOMAL PROTEIN L45, MITOCHONDRIAL"/>
    <property type="match status" value="1"/>
</dbReference>
<reference evidence="5" key="1">
    <citation type="journal article" date="2012" name="PLoS Genet.">
        <title>The genomes of the fungal plant pathogens Cladosporium fulvum and Dothistroma septosporum reveal adaptation to different hosts and lifestyles but also signatures of common ancestry.</title>
        <authorList>
            <person name="de Wit P.J.G.M."/>
            <person name="van der Burgt A."/>
            <person name="Oekmen B."/>
            <person name="Stergiopoulos I."/>
            <person name="Abd-Elsalam K.A."/>
            <person name="Aerts A.L."/>
            <person name="Bahkali A.H."/>
            <person name="Beenen H.G."/>
            <person name="Chettri P."/>
            <person name="Cox M.P."/>
            <person name="Datema E."/>
            <person name="de Vries R.P."/>
            <person name="Dhillon B."/>
            <person name="Ganley A.R."/>
            <person name="Griffiths S.A."/>
            <person name="Guo Y."/>
            <person name="Hamelin R.C."/>
            <person name="Henrissat B."/>
            <person name="Kabir M.S."/>
            <person name="Jashni M.K."/>
            <person name="Kema G."/>
            <person name="Klaubauf S."/>
            <person name="Lapidus A."/>
            <person name="Levasseur A."/>
            <person name="Lindquist E."/>
            <person name="Mehrabi R."/>
            <person name="Ohm R.A."/>
            <person name="Owen T.J."/>
            <person name="Salamov A."/>
            <person name="Schwelm A."/>
            <person name="Schijlen E."/>
            <person name="Sun H."/>
            <person name="van den Burg H.A."/>
            <person name="van Ham R.C.H.J."/>
            <person name="Zhang S."/>
            <person name="Goodwin S.B."/>
            <person name="Grigoriev I.V."/>
            <person name="Collemare J."/>
            <person name="Bradshaw R.E."/>
        </authorList>
    </citation>
    <scope>NUCLEOTIDE SEQUENCE [LARGE SCALE GENOMIC DNA]</scope>
    <source>
        <strain evidence="5">NZE10 / CBS 128990</strain>
    </source>
</reference>
<sequence length="248" mass="28845">MGFLPNTFVPPSGKNLPSWFSNPRDRWKILTLKGWNWYYYLAGHFMAFWMVKPRVKLERGQLPRISKKLYEDMYSNFATGNLQAIENILSPGMLGSLRARIAQRTPNTGLKWTVHKYLTTPKVISYKFQVLPDGPNTDKFAFAQAVVRIQSLQSLTKTKRMRVVDRESNKACIKEATVDEQGSFVHDGDLKSYRQRVARVTTEYLVVQRMVRHSRLGEWHVWGTTEEATMREIRGKGRQDEDELMNKV</sequence>
<dbReference type="InterPro" id="IPR051975">
    <property type="entry name" value="mtLSU_mL45"/>
</dbReference>
<keyword evidence="2" id="KW-0809">Transit peptide</keyword>
<evidence type="ECO:0000256" key="1">
    <source>
        <dbReference type="ARBA" id="ARBA00004173"/>
    </source>
</evidence>
<evidence type="ECO:0000313" key="4">
    <source>
        <dbReference type="EMBL" id="EME38771.1"/>
    </source>
</evidence>
<dbReference type="eggNOG" id="ENOG502SAX9">
    <property type="taxonomic scope" value="Eukaryota"/>
</dbReference>
<organism evidence="4 5">
    <name type="scientific">Dothistroma septosporum (strain NZE10 / CBS 128990)</name>
    <name type="common">Red band needle blight fungus</name>
    <name type="synonym">Mycosphaerella pini</name>
    <dbReference type="NCBI Taxonomy" id="675120"/>
    <lineage>
        <taxon>Eukaryota</taxon>
        <taxon>Fungi</taxon>
        <taxon>Dikarya</taxon>
        <taxon>Ascomycota</taxon>
        <taxon>Pezizomycotina</taxon>
        <taxon>Dothideomycetes</taxon>
        <taxon>Dothideomycetidae</taxon>
        <taxon>Mycosphaerellales</taxon>
        <taxon>Mycosphaerellaceae</taxon>
        <taxon>Dothistroma</taxon>
    </lineage>
</organism>
<dbReference type="Proteomes" id="UP000016933">
    <property type="component" value="Unassembled WGS sequence"/>
</dbReference>
<evidence type="ECO:0000256" key="2">
    <source>
        <dbReference type="ARBA" id="ARBA00022946"/>
    </source>
</evidence>
<keyword evidence="3" id="KW-0496">Mitochondrion</keyword>
<dbReference type="OrthoDB" id="19619at2759"/>
<dbReference type="InterPro" id="IPR024621">
    <property type="entry name" value="Mba1"/>
</dbReference>
<dbReference type="AlphaFoldDB" id="M2YIN4"/>
<accession>M2YIN4</accession>
<dbReference type="PANTHER" id="PTHR28554:SF1">
    <property type="entry name" value="LARGE RIBOSOMAL SUBUNIT PROTEIN ML45"/>
    <property type="match status" value="1"/>
</dbReference>
<dbReference type="Pfam" id="PF07961">
    <property type="entry name" value="MBA1"/>
    <property type="match status" value="1"/>
</dbReference>
<evidence type="ECO:0000256" key="3">
    <source>
        <dbReference type="ARBA" id="ARBA00023128"/>
    </source>
</evidence>
<keyword evidence="5" id="KW-1185">Reference proteome</keyword>
<dbReference type="STRING" id="675120.M2YIN4"/>
<protein>
    <recommendedName>
        <fullName evidence="6">Tim44-like domain-containing protein</fullName>
    </recommendedName>
</protein>
<dbReference type="HOGENOM" id="CLU_055139_1_0_1"/>
<proteinExistence type="predicted"/>